<sequence>MTPHGAIRPMADRAARGQKLGRVVAAHAARSTTAKLSAPLRSDAANARKRDEALLRFADELVTVIGGMKGAALKLGQMLSMFDVGLSTPATREEFRARLAPLFDSAPAVDDAVMMSILDAQLGTAARARLTVTPTPIAAASIGQVYRAILDGNEDGGGREVAIKIQYPDIGSAVRADLKNLALVVRLGRGRLPGVDLDPIVAEVSRRVLAELDYRTELANHRRMYDFYRDHPSWRIPEPIAELSTDRVLVTEYLDGMSFAEAIDLPVAERDRIGEAVYRFYCGGVYDLGEFCADPHPGNVLVLPDGKLGFLDFGLYLRMDRDDIALQRNAFRALMERRDADVYQMIVDAGFIADPDAMGVEDAVGYMRSVAGWHLVPQPVTMTDDLARRVFASAVLPGSGHFGQIRQQNLLDTHAFSRRTEMSVCALLGQLRATAPWGAIAREWLYDPRPATPMGESIAHWRRKNAG</sequence>
<protein>
    <submittedName>
        <fullName evidence="3">AarF/ABC1/UbiB kinase family protein</fullName>
    </submittedName>
</protein>
<evidence type="ECO:0000259" key="2">
    <source>
        <dbReference type="Pfam" id="PF03109"/>
    </source>
</evidence>
<dbReference type="InterPro" id="IPR050154">
    <property type="entry name" value="UbiB_kinase"/>
</dbReference>
<reference evidence="3" key="1">
    <citation type="submission" date="2022-12" db="EMBL/GenBank/DDBJ databases">
        <authorList>
            <person name="Krivoruchko A.V."/>
            <person name="Elkin A."/>
        </authorList>
    </citation>
    <scope>NUCLEOTIDE SEQUENCE</scope>
    <source>
        <strain evidence="3">IEGM 1388</strain>
    </source>
</reference>
<organism evidence="3 4">
    <name type="scientific">Gordonia rubripertincta</name>
    <name type="common">Rhodococcus corallinus</name>
    <dbReference type="NCBI Taxonomy" id="36822"/>
    <lineage>
        <taxon>Bacteria</taxon>
        <taxon>Bacillati</taxon>
        <taxon>Actinomycetota</taxon>
        <taxon>Actinomycetes</taxon>
        <taxon>Mycobacteriales</taxon>
        <taxon>Gordoniaceae</taxon>
        <taxon>Gordonia</taxon>
    </lineage>
</organism>
<dbReference type="InterPro" id="IPR011009">
    <property type="entry name" value="Kinase-like_dom_sf"/>
</dbReference>
<keyword evidence="3" id="KW-0808">Transferase</keyword>
<dbReference type="Pfam" id="PF03109">
    <property type="entry name" value="ABC1"/>
    <property type="match status" value="1"/>
</dbReference>
<dbReference type="InterPro" id="IPR034646">
    <property type="entry name" value="ADCK3_dom"/>
</dbReference>
<dbReference type="SUPFAM" id="SSF56112">
    <property type="entry name" value="Protein kinase-like (PK-like)"/>
    <property type="match status" value="1"/>
</dbReference>
<dbReference type="EMBL" id="JAPWIE010000005">
    <property type="protein sequence ID" value="MCZ4552006.1"/>
    <property type="molecule type" value="Genomic_DNA"/>
</dbReference>
<dbReference type="GO" id="GO:0016301">
    <property type="term" value="F:kinase activity"/>
    <property type="evidence" value="ECO:0007669"/>
    <property type="project" value="UniProtKB-KW"/>
</dbReference>
<keyword evidence="3" id="KW-0418">Kinase</keyword>
<comment type="similarity">
    <text evidence="1">Belongs to the protein kinase superfamily. ADCK protein kinase family.</text>
</comment>
<keyword evidence="4" id="KW-1185">Reference proteome</keyword>
<evidence type="ECO:0000313" key="4">
    <source>
        <dbReference type="Proteomes" id="UP001067235"/>
    </source>
</evidence>
<proteinExistence type="inferred from homology"/>
<name>A0ABT4MYD8_GORRU</name>
<dbReference type="CDD" id="cd13970">
    <property type="entry name" value="ABC1_ADCK3"/>
    <property type="match status" value="1"/>
</dbReference>
<comment type="caution">
    <text evidence="3">The sequence shown here is derived from an EMBL/GenBank/DDBJ whole genome shotgun (WGS) entry which is preliminary data.</text>
</comment>
<evidence type="ECO:0000313" key="3">
    <source>
        <dbReference type="EMBL" id="MCZ4552006.1"/>
    </source>
</evidence>
<feature type="domain" description="ABC1 atypical kinase-like" evidence="2">
    <location>
        <begin position="102"/>
        <end position="345"/>
    </location>
</feature>
<evidence type="ECO:0000256" key="1">
    <source>
        <dbReference type="ARBA" id="ARBA00009670"/>
    </source>
</evidence>
<gene>
    <name evidence="3" type="ORF">O4213_18590</name>
</gene>
<dbReference type="InterPro" id="IPR004147">
    <property type="entry name" value="ABC1_dom"/>
</dbReference>
<dbReference type="Proteomes" id="UP001067235">
    <property type="component" value="Unassembled WGS sequence"/>
</dbReference>
<dbReference type="PANTHER" id="PTHR10566:SF113">
    <property type="entry name" value="PROTEIN ACTIVITY OF BC1 COMPLEX KINASE 7, CHLOROPLASTIC"/>
    <property type="match status" value="1"/>
</dbReference>
<accession>A0ABT4MYD8</accession>
<dbReference type="PANTHER" id="PTHR10566">
    <property type="entry name" value="CHAPERONE-ACTIVITY OF BC1 COMPLEX CABC1 -RELATED"/>
    <property type="match status" value="1"/>
</dbReference>